<evidence type="ECO:0000256" key="1">
    <source>
        <dbReference type="SAM" id="Phobius"/>
    </source>
</evidence>
<dbReference type="AlphaFoldDB" id="A0A1B9A0Q2"/>
<sequence length="78" mass="8836">MFLDGLGIVDAFKDIFNMICRYILYAGVIGVVTIWIGNLIIQAISTENTNLIPSRYYRYPIGVLIIALLGLLYSKFFI</sequence>
<feature type="transmembrane region" description="Helical" evidence="1">
    <location>
        <begin position="22"/>
        <end position="44"/>
    </location>
</feature>
<keyword evidence="3" id="KW-1185">Reference proteome</keyword>
<evidence type="ECO:0000313" key="2">
    <source>
        <dbReference type="EMBL" id="OCA77425.1"/>
    </source>
</evidence>
<comment type="caution">
    <text evidence="2">The sequence shown here is derived from an EMBL/GenBank/DDBJ whole genome shotgun (WGS) entry which is preliminary data.</text>
</comment>
<gene>
    <name evidence="2" type="ORF">BBI01_02935</name>
</gene>
<dbReference type="Proteomes" id="UP000092651">
    <property type="component" value="Unassembled WGS sequence"/>
</dbReference>
<keyword evidence="1" id="KW-1133">Transmembrane helix</keyword>
<proteinExistence type="predicted"/>
<accession>A0A1B9A0Q2</accession>
<evidence type="ECO:0000313" key="3">
    <source>
        <dbReference type="Proteomes" id="UP000092651"/>
    </source>
</evidence>
<organism evidence="2 3">
    <name type="scientific">Chryseobacterium artocarpi</name>
    <dbReference type="NCBI Taxonomy" id="1414727"/>
    <lineage>
        <taxon>Bacteria</taxon>
        <taxon>Pseudomonadati</taxon>
        <taxon>Bacteroidota</taxon>
        <taxon>Flavobacteriia</taxon>
        <taxon>Flavobacteriales</taxon>
        <taxon>Weeksellaceae</taxon>
        <taxon>Chryseobacterium group</taxon>
        <taxon>Chryseobacterium</taxon>
    </lineage>
</organism>
<feature type="transmembrane region" description="Helical" evidence="1">
    <location>
        <begin position="56"/>
        <end position="74"/>
    </location>
</feature>
<keyword evidence="1" id="KW-0812">Transmembrane</keyword>
<reference evidence="2 3" key="1">
    <citation type="submission" date="2016-07" db="EMBL/GenBank/DDBJ databases">
        <authorList>
            <person name="Jeong J.-J."/>
            <person name="Kim D.W."/>
            <person name="Sang M.K."/>
            <person name="Choi I.-G."/>
            <person name="Kim K.D."/>
        </authorList>
    </citation>
    <scope>NUCLEOTIDE SEQUENCE [LARGE SCALE GENOMIC DNA]</scope>
    <source>
        <strain evidence="2 3">UTM-3</strain>
    </source>
</reference>
<dbReference type="EMBL" id="MAYH01000001">
    <property type="protein sequence ID" value="OCA77425.1"/>
    <property type="molecule type" value="Genomic_DNA"/>
</dbReference>
<keyword evidence="1" id="KW-0472">Membrane</keyword>
<name>A0A1B9A0Q2_9FLAO</name>
<protein>
    <submittedName>
        <fullName evidence="2">Uncharacterized protein</fullName>
    </submittedName>
</protein>